<dbReference type="GO" id="GO:0046872">
    <property type="term" value="F:metal ion binding"/>
    <property type="evidence" value="ECO:0007669"/>
    <property type="project" value="UniProtKB-KW"/>
</dbReference>
<keyword evidence="9 12" id="KW-0408">Iron</keyword>
<dbReference type="NCBIfam" id="NF009729">
    <property type="entry name" value="PRK13254.1-3"/>
    <property type="match status" value="1"/>
</dbReference>
<dbReference type="EMBL" id="VITW01000007">
    <property type="protein sequence ID" value="TWB71353.1"/>
    <property type="molecule type" value="Genomic_DNA"/>
</dbReference>
<keyword evidence="3 12" id="KW-0349">Heme</keyword>
<evidence type="ECO:0000256" key="14">
    <source>
        <dbReference type="SAM" id="MobiDB-lite"/>
    </source>
</evidence>
<evidence type="ECO:0000256" key="10">
    <source>
        <dbReference type="ARBA" id="ARBA00023136"/>
    </source>
</evidence>
<dbReference type="STRING" id="1399419.A5906_36840"/>
<dbReference type="GO" id="GO:0020037">
    <property type="term" value="F:heme binding"/>
    <property type="evidence" value="ECO:0007669"/>
    <property type="project" value="InterPro"/>
</dbReference>
<dbReference type="SUPFAM" id="SSF82093">
    <property type="entry name" value="Heme chaperone CcmE"/>
    <property type="match status" value="1"/>
</dbReference>
<feature type="topological domain" description="Extracellular" evidence="12">
    <location>
        <begin position="29"/>
        <end position="180"/>
    </location>
</feature>
<evidence type="ECO:0000256" key="6">
    <source>
        <dbReference type="ARBA" id="ARBA00022748"/>
    </source>
</evidence>
<comment type="caution">
    <text evidence="15">The sequence shown here is derived from an EMBL/GenBank/DDBJ whole genome shotgun (WGS) entry which is preliminary data.</text>
</comment>
<evidence type="ECO:0000256" key="5">
    <source>
        <dbReference type="ARBA" id="ARBA00022723"/>
    </source>
</evidence>
<dbReference type="OrthoDB" id="9793584at2"/>
<comment type="function">
    <text evidence="11 12">Heme chaperone required for the biogenesis of c-type cytochromes. Transiently binds heme delivered by CcmC and transfers the heme to apo-cytochromes in a process facilitated by CcmF and CcmH.</text>
</comment>
<accession>A0A560JJI4</accession>
<dbReference type="Pfam" id="PF03100">
    <property type="entry name" value="CcmE"/>
    <property type="match status" value="1"/>
</dbReference>
<feature type="compositionally biased region" description="Polar residues" evidence="14">
    <location>
        <begin position="169"/>
        <end position="180"/>
    </location>
</feature>
<proteinExistence type="inferred from homology"/>
<feature type="binding site" description="covalent" evidence="12 13">
    <location>
        <position position="122"/>
    </location>
    <ligand>
        <name>heme</name>
        <dbReference type="ChEBI" id="CHEBI:30413"/>
    </ligand>
</feature>
<keyword evidence="8 12" id="KW-1133">Transmembrane helix</keyword>
<keyword evidence="5 12" id="KW-0479">Metal-binding</keyword>
<keyword evidence="6 12" id="KW-0201">Cytochrome c-type biogenesis</keyword>
<evidence type="ECO:0000256" key="11">
    <source>
        <dbReference type="ARBA" id="ARBA00056663"/>
    </source>
</evidence>
<dbReference type="FunFam" id="2.40.50.140:FF:000104">
    <property type="entry name" value="Cytochrome c-type biogenesis protein CcmE"/>
    <property type="match status" value="1"/>
</dbReference>
<evidence type="ECO:0000256" key="4">
    <source>
        <dbReference type="ARBA" id="ARBA00022692"/>
    </source>
</evidence>
<evidence type="ECO:0000256" key="3">
    <source>
        <dbReference type="ARBA" id="ARBA00022617"/>
    </source>
</evidence>
<organism evidence="15 16">
    <name type="scientific">Bradyrhizobium sacchari</name>
    <dbReference type="NCBI Taxonomy" id="1399419"/>
    <lineage>
        <taxon>Bacteria</taxon>
        <taxon>Pseudomonadati</taxon>
        <taxon>Pseudomonadota</taxon>
        <taxon>Alphaproteobacteria</taxon>
        <taxon>Hyphomicrobiales</taxon>
        <taxon>Nitrobacteraceae</taxon>
        <taxon>Bradyrhizobium</taxon>
    </lineage>
</organism>
<sequence length="180" mass="18994">MTRKQRRMTIIGGSLAVLALAAALVLNALRDSIVFFSTPTMVAEKHVAPGKRFRLGGLVQPGSLQRGDNLAVTFEVADGNAKLPVAYKGILPDLFREGQGVVAEGALDANGVFKADTVLAKHDETYMPKDVADALKKQGHWKDDYGTKPSENDKPSGGAKPSDAKPAATTAQGNPQGAVR</sequence>
<evidence type="ECO:0000256" key="1">
    <source>
        <dbReference type="ARBA" id="ARBA00004533"/>
    </source>
</evidence>
<dbReference type="Proteomes" id="UP000315914">
    <property type="component" value="Unassembled WGS sequence"/>
</dbReference>
<dbReference type="PANTHER" id="PTHR34128">
    <property type="entry name" value="CYTOCHROME C-TYPE BIOGENESIS PROTEIN CCME HOMOLOG, MITOCHONDRIAL"/>
    <property type="match status" value="1"/>
</dbReference>
<feature type="topological domain" description="Cytoplasmic" evidence="12">
    <location>
        <begin position="1"/>
        <end position="7"/>
    </location>
</feature>
<gene>
    <name evidence="12" type="primary">ccmE</name>
    <name evidence="12" type="synonym">cycJ</name>
    <name evidence="15" type="ORF">FBZ95_107335</name>
</gene>
<evidence type="ECO:0000313" key="15">
    <source>
        <dbReference type="EMBL" id="TWB71353.1"/>
    </source>
</evidence>
<comment type="similarity">
    <text evidence="12">Belongs to the CcmE/CycJ family.</text>
</comment>
<dbReference type="NCBIfam" id="NF009727">
    <property type="entry name" value="PRK13254.1-1"/>
    <property type="match status" value="1"/>
</dbReference>
<name>A0A560JJI4_9BRAD</name>
<dbReference type="GO" id="GO:0005886">
    <property type="term" value="C:plasma membrane"/>
    <property type="evidence" value="ECO:0007669"/>
    <property type="project" value="UniProtKB-SubCell"/>
</dbReference>
<comment type="subcellular location">
    <subcellularLocation>
        <location evidence="1">Cell inner membrane</location>
    </subcellularLocation>
    <subcellularLocation>
        <location evidence="12">Cell membrane</location>
        <topology evidence="12">Single-pass type II membrane protein</topology>
    </subcellularLocation>
</comment>
<feature type="compositionally biased region" description="Basic and acidic residues" evidence="14">
    <location>
        <begin position="137"/>
        <end position="154"/>
    </location>
</feature>
<evidence type="ECO:0000256" key="7">
    <source>
        <dbReference type="ARBA" id="ARBA00022968"/>
    </source>
</evidence>
<keyword evidence="16" id="KW-1185">Reference proteome</keyword>
<feature type="binding site" description="axial binding residue" evidence="12 13">
    <location>
        <position position="126"/>
    </location>
    <ligand>
        <name>heme</name>
        <dbReference type="ChEBI" id="CHEBI:30413"/>
    </ligand>
    <ligandPart>
        <name>Fe</name>
        <dbReference type="ChEBI" id="CHEBI:18248"/>
    </ligandPart>
</feature>
<dbReference type="InterPro" id="IPR004329">
    <property type="entry name" value="CcmE"/>
</dbReference>
<reference evidence="15 16" key="1">
    <citation type="submission" date="2019-06" db="EMBL/GenBank/DDBJ databases">
        <title>Genomic Encyclopedia of Type Strains, Phase IV (KMG-V): Genome sequencing to study the core and pangenomes of soil and plant-associated prokaryotes.</title>
        <authorList>
            <person name="Whitman W."/>
        </authorList>
    </citation>
    <scope>NUCLEOTIDE SEQUENCE [LARGE SCALE GENOMIC DNA]</scope>
    <source>
        <strain evidence="15 16">BR 10556</strain>
    </source>
</reference>
<protein>
    <recommendedName>
        <fullName evidence="12">Cytochrome c-type biogenesis protein CcmE</fullName>
    </recommendedName>
    <alternativeName>
        <fullName evidence="12">Cytochrome c maturation protein E</fullName>
    </alternativeName>
    <alternativeName>
        <fullName evidence="12">Heme chaperone CcmE</fullName>
    </alternativeName>
</protein>
<dbReference type="HAMAP" id="MF_01959">
    <property type="entry name" value="CcmE"/>
    <property type="match status" value="1"/>
</dbReference>
<evidence type="ECO:0000256" key="13">
    <source>
        <dbReference type="PIRSR" id="PIRSR604329-50"/>
    </source>
</evidence>
<dbReference type="InterPro" id="IPR036127">
    <property type="entry name" value="CcmE-like_sf"/>
</dbReference>
<dbReference type="RefSeq" id="WP_080136834.1">
    <property type="nucleotide sequence ID" value="NZ_LWIG01000013.1"/>
</dbReference>
<dbReference type="NCBIfam" id="NF009731">
    <property type="entry name" value="PRK13254.1-5"/>
    <property type="match status" value="1"/>
</dbReference>
<keyword evidence="4 12" id="KW-0812">Transmembrane</keyword>
<evidence type="ECO:0000313" key="16">
    <source>
        <dbReference type="Proteomes" id="UP000315914"/>
    </source>
</evidence>
<keyword evidence="7 12" id="KW-0735">Signal-anchor</keyword>
<keyword evidence="2 12" id="KW-1003">Cell membrane</keyword>
<evidence type="ECO:0000256" key="8">
    <source>
        <dbReference type="ARBA" id="ARBA00022989"/>
    </source>
</evidence>
<evidence type="ECO:0000256" key="9">
    <source>
        <dbReference type="ARBA" id="ARBA00023004"/>
    </source>
</evidence>
<dbReference type="PANTHER" id="PTHR34128:SF2">
    <property type="entry name" value="CYTOCHROME C-TYPE BIOGENESIS PROTEIN CCME HOMOLOG, MITOCHONDRIAL"/>
    <property type="match status" value="1"/>
</dbReference>
<keyword evidence="10 12" id="KW-0472">Membrane</keyword>
<dbReference type="InterPro" id="IPR012340">
    <property type="entry name" value="NA-bd_OB-fold"/>
</dbReference>
<dbReference type="AlphaFoldDB" id="A0A560JJI4"/>
<dbReference type="GO" id="GO:0017004">
    <property type="term" value="P:cytochrome complex assembly"/>
    <property type="evidence" value="ECO:0007669"/>
    <property type="project" value="UniProtKB-KW"/>
</dbReference>
<dbReference type="Gene3D" id="2.40.50.140">
    <property type="entry name" value="Nucleic acid-binding proteins"/>
    <property type="match status" value="1"/>
</dbReference>
<evidence type="ECO:0000256" key="12">
    <source>
        <dbReference type="HAMAP-Rule" id="MF_01959"/>
    </source>
</evidence>
<evidence type="ECO:0000256" key="2">
    <source>
        <dbReference type="ARBA" id="ARBA00022475"/>
    </source>
</evidence>
<feature type="region of interest" description="Disordered" evidence="14">
    <location>
        <begin position="137"/>
        <end position="180"/>
    </location>
</feature>
<dbReference type="GO" id="GO:0017003">
    <property type="term" value="P:protein-heme linkage"/>
    <property type="evidence" value="ECO:0007669"/>
    <property type="project" value="UniProtKB-UniRule"/>
</dbReference>